<dbReference type="InterPro" id="IPR011990">
    <property type="entry name" value="TPR-like_helical_dom_sf"/>
</dbReference>
<dbReference type="SMART" id="SM00671">
    <property type="entry name" value="SEL1"/>
    <property type="match status" value="3"/>
</dbReference>
<dbReference type="InterPro" id="IPR006597">
    <property type="entry name" value="Sel1-like"/>
</dbReference>
<evidence type="ECO:0000313" key="3">
    <source>
        <dbReference type="EMBL" id="CAH0375108.1"/>
    </source>
</evidence>
<organism evidence="3 4">
    <name type="scientific">Pelagomonas calceolata</name>
    <dbReference type="NCBI Taxonomy" id="35677"/>
    <lineage>
        <taxon>Eukaryota</taxon>
        <taxon>Sar</taxon>
        <taxon>Stramenopiles</taxon>
        <taxon>Ochrophyta</taxon>
        <taxon>Pelagophyceae</taxon>
        <taxon>Pelagomonadales</taxon>
        <taxon>Pelagomonadaceae</taxon>
        <taxon>Pelagomonas</taxon>
    </lineage>
</organism>
<dbReference type="PANTHER" id="PTHR11102">
    <property type="entry name" value="SEL-1-LIKE PROTEIN"/>
    <property type="match status" value="1"/>
</dbReference>
<dbReference type="InterPro" id="IPR050767">
    <property type="entry name" value="Sel1_AlgK"/>
</dbReference>
<comment type="similarity">
    <text evidence="1">Belongs to the sel-1 family.</text>
</comment>
<dbReference type="OrthoDB" id="42606at2759"/>
<dbReference type="PANTHER" id="PTHR11102:SF160">
    <property type="entry name" value="ERAD-ASSOCIATED E3 UBIQUITIN-PROTEIN LIGASE COMPONENT HRD3"/>
    <property type="match status" value="1"/>
</dbReference>
<dbReference type="Gene3D" id="1.25.40.10">
    <property type="entry name" value="Tetratricopeptide repeat domain"/>
    <property type="match status" value="1"/>
</dbReference>
<keyword evidence="4" id="KW-1185">Reference proteome</keyword>
<dbReference type="AlphaFoldDB" id="A0A8J2SQW4"/>
<reference evidence="3" key="1">
    <citation type="submission" date="2021-11" db="EMBL/GenBank/DDBJ databases">
        <authorList>
            <consortium name="Genoscope - CEA"/>
            <person name="William W."/>
        </authorList>
    </citation>
    <scope>NUCLEOTIDE SEQUENCE</scope>
</reference>
<feature type="region of interest" description="Disordered" evidence="2">
    <location>
        <begin position="240"/>
        <end position="272"/>
    </location>
</feature>
<dbReference type="EMBL" id="CAKKNE010000004">
    <property type="protein sequence ID" value="CAH0375108.1"/>
    <property type="molecule type" value="Genomic_DNA"/>
</dbReference>
<evidence type="ECO:0000256" key="2">
    <source>
        <dbReference type="SAM" id="MobiDB-lite"/>
    </source>
</evidence>
<proteinExistence type="inferred from homology"/>
<dbReference type="SUPFAM" id="SSF81901">
    <property type="entry name" value="HCP-like"/>
    <property type="match status" value="1"/>
</dbReference>
<evidence type="ECO:0008006" key="5">
    <source>
        <dbReference type="Google" id="ProtNLM"/>
    </source>
</evidence>
<evidence type="ECO:0000313" key="4">
    <source>
        <dbReference type="Proteomes" id="UP000789595"/>
    </source>
</evidence>
<dbReference type="Pfam" id="PF08238">
    <property type="entry name" value="Sel1"/>
    <property type="match status" value="3"/>
</dbReference>
<accession>A0A8J2SQW4</accession>
<dbReference type="Proteomes" id="UP000789595">
    <property type="component" value="Unassembled WGS sequence"/>
</dbReference>
<name>A0A8J2SQW4_9STRA</name>
<evidence type="ECO:0000256" key="1">
    <source>
        <dbReference type="ARBA" id="ARBA00038101"/>
    </source>
</evidence>
<gene>
    <name evidence="3" type="ORF">PECAL_4P24300</name>
</gene>
<comment type="caution">
    <text evidence="3">The sequence shown here is derived from an EMBL/GenBank/DDBJ whole genome shotgun (WGS) entry which is preliminary data.</text>
</comment>
<sequence length="272" mass="28826">MHRALPAAALGCIAAVAKSARNDAADAPPPPAYSRAALGHDALGERWPRDTAGMVGIPKRAWPERQPEIEEAPALRELLRACEAKGETCSAERFVLATALIGSKDDQAEGAALYAVDANNDADAACALGICYQGGTGVDLDETRALELFRAAVARQNHAQSHYELGAMAYVGQGMDEDESLAFAHWAKAAAQGHPAAAFMLGDVYLEGLAVPKDADRALRWFVFAGDRGHRGARSRAFALTQPETTDEETASGRYTDGSRMSIADRVASSSE</sequence>
<protein>
    <recommendedName>
        <fullName evidence="5">Sel1 repeat family protein</fullName>
    </recommendedName>
</protein>